<keyword evidence="3 7" id="KW-0479">Metal-binding</keyword>
<dbReference type="Gene3D" id="3.40.350.10">
    <property type="entry name" value="Creatinase/prolidase N-terminal domain"/>
    <property type="match status" value="1"/>
</dbReference>
<reference evidence="10 11" key="1">
    <citation type="submission" date="2020-08" db="EMBL/GenBank/DDBJ databases">
        <title>Acidobacteriota in marine sediments use diverse sulfur dissimilation pathways.</title>
        <authorList>
            <person name="Wasmund K."/>
        </authorList>
    </citation>
    <scope>NUCLEOTIDE SEQUENCE [LARGE SCALE GENOMIC DNA]</scope>
    <source>
        <strain evidence="10">MAG AM4</strain>
    </source>
</reference>
<gene>
    <name evidence="10" type="primary">pepQ</name>
    <name evidence="10" type="ORF">IFK94_10695</name>
</gene>
<dbReference type="EMBL" id="JACXWD010000036">
    <property type="protein sequence ID" value="MBD3868580.1"/>
    <property type="molecule type" value="Genomic_DNA"/>
</dbReference>
<comment type="caution">
    <text evidence="10">The sequence shown here is derived from an EMBL/GenBank/DDBJ whole genome shotgun (WGS) entry which is preliminary data.</text>
</comment>
<dbReference type="Proteomes" id="UP000648239">
    <property type="component" value="Unassembled WGS sequence"/>
</dbReference>
<dbReference type="EC" id="3.4.13.9" evidence="10"/>
<dbReference type="GO" id="GO:0102009">
    <property type="term" value="F:proline dipeptidase activity"/>
    <property type="evidence" value="ECO:0007669"/>
    <property type="project" value="UniProtKB-EC"/>
</dbReference>
<keyword evidence="4 10" id="KW-0378">Hydrolase</keyword>
<dbReference type="Gene3D" id="3.90.230.10">
    <property type="entry name" value="Creatinase/methionine aminopeptidase superfamily"/>
    <property type="match status" value="1"/>
</dbReference>
<dbReference type="PANTHER" id="PTHR43226">
    <property type="entry name" value="XAA-PRO AMINOPEPTIDASE 3"/>
    <property type="match status" value="1"/>
</dbReference>
<evidence type="ECO:0000256" key="2">
    <source>
        <dbReference type="ARBA" id="ARBA00022670"/>
    </source>
</evidence>
<evidence type="ECO:0000256" key="6">
    <source>
        <dbReference type="ARBA" id="ARBA00023211"/>
    </source>
</evidence>
<dbReference type="InterPro" id="IPR029149">
    <property type="entry name" value="Creatin/AminoP/Spt16_N"/>
</dbReference>
<sequence length="446" mass="49086">MIDTDLYRDHLAVLDRHLTYSLERAAAAGLKLDGVLFHSGRLEYFHADDQMVPFRPTPHFLRWVPENGPESMVLARPGRKPLVVRVRPKDYWYDMSAPELSFWETAVDLKEAVSFEDGLKAIGDLTNIAWIGGCKAASEAAGVPADLYEPDRLMAPMDWHRGYKSEYEIQQIRQAAVLSAAGHEAARATFLAGGSEREIHWAYLEGADHLEFQVPYETIVALNPKGAILHYQHKRGNEAAPGKALLIDAGAASDGYAADITRTWCAPDADPVFVEMVRQVDTIERKLVDMVTTGRPYGEIHAASHRFIAEILADAGIVKGSADEALEKGITRAFYPHGVGHHLGLQVHDVGGHQEGPDGGKVAPPEEHPALRTTRPLHNGHVVTIEPGIYFIDMLLEPVRNGADAALVDWAEVDRLSDHGGIRIEDNIVCTPDGPRDLTRDLIEGP</sequence>
<organism evidence="10 11">
    <name type="scientific">Candidatus Polarisedimenticola svalbardensis</name>
    <dbReference type="NCBI Taxonomy" id="2886004"/>
    <lineage>
        <taxon>Bacteria</taxon>
        <taxon>Pseudomonadati</taxon>
        <taxon>Acidobacteriota</taxon>
        <taxon>Candidatus Polarisedimenticolia</taxon>
        <taxon>Candidatus Polarisedimenticolales</taxon>
        <taxon>Candidatus Polarisedimenticolaceae</taxon>
        <taxon>Candidatus Polarisedimenticola</taxon>
    </lineage>
</organism>
<dbReference type="GO" id="GO:0006508">
    <property type="term" value="P:proteolysis"/>
    <property type="evidence" value="ECO:0007669"/>
    <property type="project" value="UniProtKB-KW"/>
</dbReference>
<evidence type="ECO:0000256" key="4">
    <source>
        <dbReference type="ARBA" id="ARBA00022801"/>
    </source>
</evidence>
<name>A0A8J7C1X3_9BACT</name>
<comment type="similarity">
    <text evidence="7">Belongs to the peptidase M24B family.</text>
</comment>
<evidence type="ECO:0000256" key="1">
    <source>
        <dbReference type="ARBA" id="ARBA00001936"/>
    </source>
</evidence>
<dbReference type="InterPro" id="IPR048819">
    <property type="entry name" value="PepQ_N"/>
</dbReference>
<evidence type="ECO:0000259" key="9">
    <source>
        <dbReference type="Pfam" id="PF21216"/>
    </source>
</evidence>
<keyword evidence="6" id="KW-0464">Manganese</keyword>
<dbReference type="GO" id="GO:0046872">
    <property type="term" value="F:metal ion binding"/>
    <property type="evidence" value="ECO:0007669"/>
    <property type="project" value="UniProtKB-KW"/>
</dbReference>
<evidence type="ECO:0000256" key="5">
    <source>
        <dbReference type="ARBA" id="ARBA00023049"/>
    </source>
</evidence>
<evidence type="ECO:0000256" key="7">
    <source>
        <dbReference type="RuleBase" id="RU000590"/>
    </source>
</evidence>
<evidence type="ECO:0000313" key="10">
    <source>
        <dbReference type="EMBL" id="MBD3868580.1"/>
    </source>
</evidence>
<dbReference type="InterPro" id="IPR001131">
    <property type="entry name" value="Peptidase_M24B_aminopep-P_CS"/>
</dbReference>
<accession>A0A8J7C1X3</accession>
<dbReference type="GO" id="GO:0008237">
    <property type="term" value="F:metallopeptidase activity"/>
    <property type="evidence" value="ECO:0007669"/>
    <property type="project" value="UniProtKB-KW"/>
</dbReference>
<dbReference type="GO" id="GO:0005829">
    <property type="term" value="C:cytosol"/>
    <property type="evidence" value="ECO:0007669"/>
    <property type="project" value="TreeGrafter"/>
</dbReference>
<dbReference type="GO" id="GO:0004177">
    <property type="term" value="F:aminopeptidase activity"/>
    <property type="evidence" value="ECO:0007669"/>
    <property type="project" value="TreeGrafter"/>
</dbReference>
<dbReference type="AlphaFoldDB" id="A0A8J7C1X3"/>
<dbReference type="InterPro" id="IPR052433">
    <property type="entry name" value="X-Pro_dipept-like"/>
</dbReference>
<dbReference type="SUPFAM" id="SSF55920">
    <property type="entry name" value="Creatinase/aminopeptidase"/>
    <property type="match status" value="1"/>
</dbReference>
<keyword evidence="5" id="KW-0482">Metalloprotease</keyword>
<keyword evidence="10" id="KW-0224">Dipeptidase</keyword>
<dbReference type="Pfam" id="PF00557">
    <property type="entry name" value="Peptidase_M24"/>
    <property type="match status" value="1"/>
</dbReference>
<protein>
    <submittedName>
        <fullName evidence="10">Xaa-Pro dipeptidase</fullName>
        <ecNumber evidence="10">3.4.13.9</ecNumber>
    </submittedName>
</protein>
<comment type="cofactor">
    <cofactor evidence="1">
        <name>Mn(2+)</name>
        <dbReference type="ChEBI" id="CHEBI:29035"/>
    </cofactor>
</comment>
<evidence type="ECO:0000256" key="3">
    <source>
        <dbReference type="ARBA" id="ARBA00022723"/>
    </source>
</evidence>
<dbReference type="Pfam" id="PF21216">
    <property type="entry name" value="PepQ_N"/>
    <property type="match status" value="1"/>
</dbReference>
<dbReference type="PROSITE" id="PS00491">
    <property type="entry name" value="PROLINE_PEPTIDASE"/>
    <property type="match status" value="1"/>
</dbReference>
<evidence type="ECO:0000259" key="8">
    <source>
        <dbReference type="Pfam" id="PF00557"/>
    </source>
</evidence>
<keyword evidence="2" id="KW-0645">Protease</keyword>
<dbReference type="NCBIfam" id="NF010133">
    <property type="entry name" value="PRK13607.1"/>
    <property type="match status" value="1"/>
</dbReference>
<evidence type="ECO:0000313" key="11">
    <source>
        <dbReference type="Proteomes" id="UP000648239"/>
    </source>
</evidence>
<feature type="domain" description="Peptidase M24" evidence="8">
    <location>
        <begin position="171"/>
        <end position="431"/>
    </location>
</feature>
<dbReference type="InterPro" id="IPR000994">
    <property type="entry name" value="Pept_M24"/>
</dbReference>
<dbReference type="PANTHER" id="PTHR43226:SF8">
    <property type="entry name" value="XAA-PRO DIPEPTIDASE"/>
    <property type="match status" value="1"/>
</dbReference>
<dbReference type="InterPro" id="IPR036005">
    <property type="entry name" value="Creatinase/aminopeptidase-like"/>
</dbReference>
<feature type="domain" description="Xaa-Pro dipeptidase N-terminal" evidence="9">
    <location>
        <begin position="6"/>
        <end position="158"/>
    </location>
</feature>
<proteinExistence type="inferred from homology"/>